<name>A0ABY6QU95_9ACTN</name>
<dbReference type="RefSeq" id="WP_267258645.1">
    <property type="nucleotide sequence ID" value="NZ_CP084204.1"/>
</dbReference>
<evidence type="ECO:0000256" key="4">
    <source>
        <dbReference type="ARBA" id="ARBA00022679"/>
    </source>
</evidence>
<reference evidence="12" key="1">
    <citation type="submission" date="2021-09" db="EMBL/GenBank/DDBJ databases">
        <title>Complete genome sequence and metabolic characterization of Streptomyces tanashiensis DSM 731 the producer of antibacterial Kalafungin and diverse secondary metabolites.</title>
        <authorList>
            <person name="Abbasi M.N."/>
            <person name="Anwar M.N."/>
            <person name="Alam K."/>
            <person name="Shoaib M."/>
            <person name="Lin Z."/>
            <person name="Hayat M."/>
            <person name="Ali M.I."/>
            <person name="Malik H.M.T."/>
            <person name="Ahmed I."/>
            <person name="Li A."/>
            <person name="Hailong Wang H."/>
            <person name="Zhang Y."/>
        </authorList>
    </citation>
    <scope>NUCLEOTIDE SEQUENCE</scope>
    <source>
        <strain evidence="12">Kala</strain>
    </source>
</reference>
<comment type="catalytic activity">
    <reaction evidence="1">
        <text>ATP + protein L-histidine = ADP + protein N-phospho-L-histidine.</text>
        <dbReference type="EC" id="2.7.13.3"/>
    </reaction>
</comment>
<dbReference type="InterPro" id="IPR036890">
    <property type="entry name" value="HATPase_C_sf"/>
</dbReference>
<keyword evidence="10" id="KW-0472">Membrane</keyword>
<evidence type="ECO:0000256" key="2">
    <source>
        <dbReference type="ARBA" id="ARBA00012438"/>
    </source>
</evidence>
<dbReference type="EC" id="2.7.13.3" evidence="2"/>
<dbReference type="InterPro" id="IPR011712">
    <property type="entry name" value="Sig_transdc_His_kin_sub3_dim/P"/>
</dbReference>
<keyword evidence="5" id="KW-0547">Nucleotide-binding</keyword>
<dbReference type="SUPFAM" id="SSF55874">
    <property type="entry name" value="ATPase domain of HSP90 chaperone/DNA topoisomerase II/histidine kinase"/>
    <property type="match status" value="1"/>
</dbReference>
<sequence length="427" mass="44743">MGEKRDRGRTTTGPGSKTGTNTSERAGARETAATSAVAHGPAWRSWPSREALTRVGVPRGRIILDHTMIAGLSVLVVTGCYTSGAFDGWYAPLPPLGFGLCVVAALRYHHTTLDHRLAASLGLLAAIALCGLGAYAAGAPTPATVIWIVVSVMAMERLPLPAGLAAVAVLVAGFVEADDTGILGAGVTTAAVLLAGYSLRLDAEARGAGFQLLAQERLAREAEAASAALAERARIAREIHDVLAHSLSAQMVHLEVARLQIEAGADRAEILKLVTSARSMAREGLAETRHALSALRGDMAPVEDFLRELAREDRAEVDVTGERRALPAEASQAVRRVAQEALTNVRKHAPGARTRIRFAYGADEISLEICDFGSPRTDEGARVGEELGSSGSGYGLLGMRERAELLGGSLDAGPEGTGFTVKLRVPA</sequence>
<feature type="transmembrane region" description="Helical" evidence="10">
    <location>
        <begin position="182"/>
        <end position="199"/>
    </location>
</feature>
<keyword evidence="10" id="KW-0812">Transmembrane</keyword>
<evidence type="ECO:0000313" key="13">
    <source>
        <dbReference type="Proteomes" id="UP001164506"/>
    </source>
</evidence>
<evidence type="ECO:0000256" key="9">
    <source>
        <dbReference type="SAM" id="MobiDB-lite"/>
    </source>
</evidence>
<feature type="transmembrane region" description="Helical" evidence="10">
    <location>
        <begin position="117"/>
        <end position="138"/>
    </location>
</feature>
<evidence type="ECO:0000256" key="10">
    <source>
        <dbReference type="SAM" id="Phobius"/>
    </source>
</evidence>
<feature type="domain" description="Histidine kinase/HSP90-like ATPase" evidence="11">
    <location>
        <begin position="329"/>
        <end position="427"/>
    </location>
</feature>
<evidence type="ECO:0000256" key="7">
    <source>
        <dbReference type="ARBA" id="ARBA00022840"/>
    </source>
</evidence>
<evidence type="ECO:0000313" key="12">
    <source>
        <dbReference type="EMBL" id="UZX21242.1"/>
    </source>
</evidence>
<keyword evidence="13" id="KW-1185">Reference proteome</keyword>
<keyword evidence="4" id="KW-0808">Transferase</keyword>
<evidence type="ECO:0000256" key="5">
    <source>
        <dbReference type="ARBA" id="ARBA00022741"/>
    </source>
</evidence>
<protein>
    <recommendedName>
        <fullName evidence="2">histidine kinase</fullName>
        <ecNumber evidence="2">2.7.13.3</ecNumber>
    </recommendedName>
</protein>
<evidence type="ECO:0000256" key="6">
    <source>
        <dbReference type="ARBA" id="ARBA00022777"/>
    </source>
</evidence>
<dbReference type="GO" id="GO:0016301">
    <property type="term" value="F:kinase activity"/>
    <property type="evidence" value="ECO:0007669"/>
    <property type="project" value="UniProtKB-KW"/>
</dbReference>
<feature type="transmembrane region" description="Helical" evidence="10">
    <location>
        <begin position="62"/>
        <end position="84"/>
    </location>
</feature>
<keyword evidence="6 12" id="KW-0418">Kinase</keyword>
<organism evidence="12 13">
    <name type="scientific">Streptomyces tanashiensis</name>
    <dbReference type="NCBI Taxonomy" id="67367"/>
    <lineage>
        <taxon>Bacteria</taxon>
        <taxon>Bacillati</taxon>
        <taxon>Actinomycetota</taxon>
        <taxon>Actinomycetes</taxon>
        <taxon>Kitasatosporales</taxon>
        <taxon>Streptomycetaceae</taxon>
        <taxon>Streptomyces</taxon>
    </lineage>
</organism>
<accession>A0ABY6QU95</accession>
<keyword evidence="3" id="KW-0597">Phosphoprotein</keyword>
<dbReference type="GeneID" id="95600003"/>
<evidence type="ECO:0000256" key="1">
    <source>
        <dbReference type="ARBA" id="ARBA00000085"/>
    </source>
</evidence>
<dbReference type="EMBL" id="CP084204">
    <property type="protein sequence ID" value="UZX21242.1"/>
    <property type="molecule type" value="Genomic_DNA"/>
</dbReference>
<dbReference type="CDD" id="cd16917">
    <property type="entry name" value="HATPase_UhpB-NarQ-NarX-like"/>
    <property type="match status" value="1"/>
</dbReference>
<dbReference type="Pfam" id="PF02518">
    <property type="entry name" value="HATPase_c"/>
    <property type="match status" value="1"/>
</dbReference>
<feature type="compositionally biased region" description="Polar residues" evidence="9">
    <location>
        <begin position="10"/>
        <end position="24"/>
    </location>
</feature>
<dbReference type="Gene3D" id="3.30.565.10">
    <property type="entry name" value="Histidine kinase-like ATPase, C-terminal domain"/>
    <property type="match status" value="1"/>
</dbReference>
<evidence type="ECO:0000259" key="11">
    <source>
        <dbReference type="SMART" id="SM00387"/>
    </source>
</evidence>
<dbReference type="InterPro" id="IPR003594">
    <property type="entry name" value="HATPase_dom"/>
</dbReference>
<dbReference type="InterPro" id="IPR050482">
    <property type="entry name" value="Sensor_HK_TwoCompSys"/>
</dbReference>
<gene>
    <name evidence="12" type="ORF">LDH80_11165</name>
</gene>
<dbReference type="Gene3D" id="1.20.5.1930">
    <property type="match status" value="1"/>
</dbReference>
<feature type="transmembrane region" description="Helical" evidence="10">
    <location>
        <begin position="158"/>
        <end position="175"/>
    </location>
</feature>
<dbReference type="Proteomes" id="UP001164506">
    <property type="component" value="Chromosome"/>
</dbReference>
<feature type="transmembrane region" description="Helical" evidence="10">
    <location>
        <begin position="90"/>
        <end position="108"/>
    </location>
</feature>
<evidence type="ECO:0000256" key="8">
    <source>
        <dbReference type="ARBA" id="ARBA00023012"/>
    </source>
</evidence>
<proteinExistence type="predicted"/>
<dbReference type="Pfam" id="PF07730">
    <property type="entry name" value="HisKA_3"/>
    <property type="match status" value="1"/>
</dbReference>
<feature type="region of interest" description="Disordered" evidence="9">
    <location>
        <begin position="1"/>
        <end position="36"/>
    </location>
</feature>
<keyword evidence="10" id="KW-1133">Transmembrane helix</keyword>
<evidence type="ECO:0000256" key="3">
    <source>
        <dbReference type="ARBA" id="ARBA00022553"/>
    </source>
</evidence>
<dbReference type="PANTHER" id="PTHR24421:SF10">
    <property type="entry name" value="NITRATE_NITRITE SENSOR PROTEIN NARQ"/>
    <property type="match status" value="1"/>
</dbReference>
<keyword evidence="7" id="KW-0067">ATP-binding</keyword>
<dbReference type="PANTHER" id="PTHR24421">
    <property type="entry name" value="NITRATE/NITRITE SENSOR PROTEIN NARX-RELATED"/>
    <property type="match status" value="1"/>
</dbReference>
<dbReference type="SMART" id="SM00387">
    <property type="entry name" value="HATPase_c"/>
    <property type="match status" value="1"/>
</dbReference>
<keyword evidence="8" id="KW-0902">Two-component regulatory system</keyword>